<dbReference type="GO" id="GO:0009414">
    <property type="term" value="P:response to water deprivation"/>
    <property type="evidence" value="ECO:0007669"/>
    <property type="project" value="TreeGrafter"/>
</dbReference>
<dbReference type="InterPro" id="IPR037104">
    <property type="entry name" value="Annexin_sf"/>
</dbReference>
<dbReference type="SUPFAM" id="SSF47874">
    <property type="entry name" value="Annexin"/>
    <property type="match status" value="1"/>
</dbReference>
<evidence type="ECO:0000256" key="1">
    <source>
        <dbReference type="ARBA" id="ARBA00022737"/>
    </source>
</evidence>
<dbReference type="InterPro" id="IPR018502">
    <property type="entry name" value="Annexin_repeat"/>
</dbReference>
<gene>
    <name evidence="4" type="primary">LOC113700552</name>
</gene>
<dbReference type="GO" id="GO:0009651">
    <property type="term" value="P:response to salt stress"/>
    <property type="evidence" value="ECO:0007669"/>
    <property type="project" value="TreeGrafter"/>
</dbReference>
<dbReference type="Proteomes" id="UP001652660">
    <property type="component" value="Chromosome 7e"/>
</dbReference>
<dbReference type="OrthoDB" id="37886at2759"/>
<keyword evidence="1" id="KW-0677">Repeat</keyword>
<dbReference type="Pfam" id="PF00191">
    <property type="entry name" value="Annexin"/>
    <property type="match status" value="3"/>
</dbReference>
<evidence type="ECO:0000313" key="4">
    <source>
        <dbReference type="RefSeq" id="XP_027076827.1"/>
    </source>
</evidence>
<dbReference type="GO" id="GO:0005737">
    <property type="term" value="C:cytoplasm"/>
    <property type="evidence" value="ECO:0007669"/>
    <property type="project" value="TreeGrafter"/>
</dbReference>
<evidence type="ECO:0000256" key="2">
    <source>
        <dbReference type="ARBA" id="ARBA00023216"/>
    </source>
</evidence>
<dbReference type="PANTHER" id="PTHR10502">
    <property type="entry name" value="ANNEXIN"/>
    <property type="match status" value="1"/>
</dbReference>
<dbReference type="PANTHER" id="PTHR10502:SF207">
    <property type="entry name" value="OS09G0368850 PROTEIN"/>
    <property type="match status" value="1"/>
</dbReference>
<protein>
    <submittedName>
        <fullName evidence="4">Annexin Gh1</fullName>
    </submittedName>
</protein>
<reference evidence="3" key="1">
    <citation type="journal article" date="2025" name="Foods">
        <title>Unveiling the Microbial Signatures of Arabica Coffee Cherries: Insights into Ripeness Specific Diversity, Functional Traits, and Implications for Quality and Safety.</title>
        <authorList>
            <consortium name="RefSeq"/>
            <person name="Tenea G.N."/>
            <person name="Cifuentes V."/>
            <person name="Reyes P."/>
            <person name="Cevallos-Vallejos M."/>
        </authorList>
    </citation>
    <scope>NUCLEOTIDE SEQUENCE [LARGE SCALE GENOMIC DNA]</scope>
</reference>
<dbReference type="AlphaFoldDB" id="A0A6P6TFL1"/>
<keyword evidence="2" id="KW-0041">Annexin</keyword>
<keyword evidence="3" id="KW-1185">Reference proteome</keyword>
<dbReference type="GO" id="GO:0005886">
    <property type="term" value="C:plasma membrane"/>
    <property type="evidence" value="ECO:0007669"/>
    <property type="project" value="TreeGrafter"/>
</dbReference>
<sequence length="324" mass="36836">MASSVQGCRKYRVDSECLNAFFTGNCALKRKLVEILTSRTMQEMELIRQTYSAVYNQDILHALSNVRRNDPFANMVYLRINEPQERDAELMRDSLFGWNKVNLNVLIELLCTRSSSQLSSIKQAYCNRYGSNIEQDVSQKISGNFKEILLAVLKSSNKSASRVDISMAMCDAKTLYEAVESGSSVDWKTIMSTFSSRNTEQIKAILLSYKELYGHEFSKFLKSNKCGNFGKDLRFVVRGIQSPAKFFSRQLRGAMQRGDTKEVMARIVVTRLDDDIKEINNVFAAKTGWSLGNLVKREFKDSGSQRNSSNVLMAEFLLALLKYT</sequence>
<reference evidence="4" key="2">
    <citation type="submission" date="2025-08" db="UniProtKB">
        <authorList>
            <consortium name="RefSeq"/>
        </authorList>
    </citation>
    <scope>IDENTIFICATION</scope>
    <source>
        <tissue evidence="4">Leaves</tissue>
    </source>
</reference>
<organism evidence="3 4">
    <name type="scientific">Coffea arabica</name>
    <name type="common">Arabian coffee</name>
    <dbReference type="NCBI Taxonomy" id="13443"/>
    <lineage>
        <taxon>Eukaryota</taxon>
        <taxon>Viridiplantae</taxon>
        <taxon>Streptophyta</taxon>
        <taxon>Embryophyta</taxon>
        <taxon>Tracheophyta</taxon>
        <taxon>Spermatophyta</taxon>
        <taxon>Magnoliopsida</taxon>
        <taxon>eudicotyledons</taxon>
        <taxon>Gunneridae</taxon>
        <taxon>Pentapetalae</taxon>
        <taxon>asterids</taxon>
        <taxon>lamiids</taxon>
        <taxon>Gentianales</taxon>
        <taxon>Rubiaceae</taxon>
        <taxon>Ixoroideae</taxon>
        <taxon>Gardenieae complex</taxon>
        <taxon>Bertiereae - Coffeeae clade</taxon>
        <taxon>Coffeeae</taxon>
        <taxon>Coffea</taxon>
    </lineage>
</organism>
<accession>A0A6P6TFL1</accession>
<name>A0A6P6TFL1_COFAR</name>
<dbReference type="GeneID" id="113700552"/>
<proteinExistence type="predicted"/>
<dbReference type="GO" id="GO:0009409">
    <property type="term" value="P:response to cold"/>
    <property type="evidence" value="ECO:0007669"/>
    <property type="project" value="TreeGrafter"/>
</dbReference>
<dbReference type="GO" id="GO:0005544">
    <property type="term" value="F:calcium-dependent phospholipid binding"/>
    <property type="evidence" value="ECO:0007669"/>
    <property type="project" value="InterPro"/>
</dbReference>
<dbReference type="RefSeq" id="XP_027076827.1">
    <property type="nucleotide sequence ID" value="XM_027221026.2"/>
</dbReference>
<dbReference type="GO" id="GO:0001786">
    <property type="term" value="F:phosphatidylserine binding"/>
    <property type="evidence" value="ECO:0007669"/>
    <property type="project" value="TreeGrafter"/>
</dbReference>
<dbReference type="Gene3D" id="1.10.220.10">
    <property type="entry name" value="Annexin"/>
    <property type="match status" value="4"/>
</dbReference>
<dbReference type="GO" id="GO:0005509">
    <property type="term" value="F:calcium ion binding"/>
    <property type="evidence" value="ECO:0007669"/>
    <property type="project" value="InterPro"/>
</dbReference>
<dbReference type="GO" id="GO:0009408">
    <property type="term" value="P:response to heat"/>
    <property type="evidence" value="ECO:0007669"/>
    <property type="project" value="TreeGrafter"/>
</dbReference>
<evidence type="ECO:0000313" key="3">
    <source>
        <dbReference type="Proteomes" id="UP001652660"/>
    </source>
</evidence>
<dbReference type="SMART" id="SM00335">
    <property type="entry name" value="ANX"/>
    <property type="match status" value="2"/>
</dbReference>
<dbReference type="PROSITE" id="PS51897">
    <property type="entry name" value="ANNEXIN_2"/>
    <property type="match status" value="2"/>
</dbReference>